<dbReference type="SUPFAM" id="SSF46785">
    <property type="entry name" value="Winged helix' DNA-binding domain"/>
    <property type="match status" value="1"/>
</dbReference>
<dbReference type="NCBIfam" id="NF033788">
    <property type="entry name" value="HTH_metalloreg"/>
    <property type="match status" value="1"/>
</dbReference>
<keyword evidence="6" id="KW-1185">Reference proteome</keyword>
<dbReference type="EMBL" id="JBHTKA010000007">
    <property type="protein sequence ID" value="MFD1001289.1"/>
    <property type="molecule type" value="Genomic_DNA"/>
</dbReference>
<reference evidence="6" key="1">
    <citation type="journal article" date="2019" name="Int. J. Syst. Evol. Microbiol.">
        <title>The Global Catalogue of Microorganisms (GCM) 10K type strain sequencing project: providing services to taxonomists for standard genome sequencing and annotation.</title>
        <authorList>
            <consortium name="The Broad Institute Genomics Platform"/>
            <consortium name="The Broad Institute Genome Sequencing Center for Infectious Disease"/>
            <person name="Wu L."/>
            <person name="Ma J."/>
        </authorList>
    </citation>
    <scope>NUCLEOTIDE SEQUENCE [LARGE SCALE GENOMIC DNA]</scope>
    <source>
        <strain evidence="6">CCUG 58938</strain>
    </source>
</reference>
<dbReference type="InterPro" id="IPR011991">
    <property type="entry name" value="ArsR-like_HTH"/>
</dbReference>
<accession>A0ABW3K6N2</accession>
<dbReference type="PROSITE" id="PS50987">
    <property type="entry name" value="HTH_ARSR_2"/>
    <property type="match status" value="1"/>
</dbReference>
<dbReference type="Proteomes" id="UP001597112">
    <property type="component" value="Unassembled WGS sequence"/>
</dbReference>
<dbReference type="InterPro" id="IPR036390">
    <property type="entry name" value="WH_DNA-bd_sf"/>
</dbReference>
<dbReference type="SMART" id="SM00418">
    <property type="entry name" value="HTH_ARSR"/>
    <property type="match status" value="1"/>
</dbReference>
<dbReference type="InterPro" id="IPR036388">
    <property type="entry name" value="WH-like_DNA-bd_sf"/>
</dbReference>
<evidence type="ECO:0000256" key="2">
    <source>
        <dbReference type="ARBA" id="ARBA00023125"/>
    </source>
</evidence>
<dbReference type="PANTHER" id="PTHR33154:SF15">
    <property type="entry name" value="REGULATORY PROTEIN ARSR"/>
    <property type="match status" value="1"/>
</dbReference>
<dbReference type="InterPro" id="IPR051081">
    <property type="entry name" value="HTH_MetalResp_TranReg"/>
</dbReference>
<protein>
    <submittedName>
        <fullName evidence="5">ArsR/SmtB family transcription factor</fullName>
    </submittedName>
</protein>
<evidence type="ECO:0000313" key="5">
    <source>
        <dbReference type="EMBL" id="MFD1001289.1"/>
    </source>
</evidence>
<evidence type="ECO:0000256" key="3">
    <source>
        <dbReference type="ARBA" id="ARBA00023163"/>
    </source>
</evidence>
<comment type="caution">
    <text evidence="5">The sequence shown here is derived from an EMBL/GenBank/DDBJ whole genome shotgun (WGS) entry which is preliminary data.</text>
</comment>
<name>A0ABW3K6N2_9BACT</name>
<dbReference type="Gene3D" id="1.10.10.10">
    <property type="entry name" value="Winged helix-like DNA-binding domain superfamily/Winged helix DNA-binding domain"/>
    <property type="match status" value="1"/>
</dbReference>
<dbReference type="RefSeq" id="WP_377580821.1">
    <property type="nucleotide sequence ID" value="NZ_JBHTKA010000007.1"/>
</dbReference>
<evidence type="ECO:0000256" key="1">
    <source>
        <dbReference type="ARBA" id="ARBA00023015"/>
    </source>
</evidence>
<organism evidence="5 6">
    <name type="scientific">Ohtaekwangia kribbensis</name>
    <dbReference type="NCBI Taxonomy" id="688913"/>
    <lineage>
        <taxon>Bacteria</taxon>
        <taxon>Pseudomonadati</taxon>
        <taxon>Bacteroidota</taxon>
        <taxon>Cytophagia</taxon>
        <taxon>Cytophagales</taxon>
        <taxon>Fulvivirgaceae</taxon>
        <taxon>Ohtaekwangia</taxon>
    </lineage>
</organism>
<dbReference type="InterPro" id="IPR001845">
    <property type="entry name" value="HTH_ArsR_DNA-bd_dom"/>
</dbReference>
<gene>
    <name evidence="5" type="ORF">ACFQ21_18310</name>
</gene>
<dbReference type="PRINTS" id="PR00778">
    <property type="entry name" value="HTHARSR"/>
</dbReference>
<evidence type="ECO:0000313" key="6">
    <source>
        <dbReference type="Proteomes" id="UP001597112"/>
    </source>
</evidence>
<evidence type="ECO:0000259" key="4">
    <source>
        <dbReference type="PROSITE" id="PS50987"/>
    </source>
</evidence>
<keyword evidence="2" id="KW-0238">DNA-binding</keyword>
<proteinExistence type="predicted"/>
<dbReference type="Pfam" id="PF12840">
    <property type="entry name" value="HTH_20"/>
    <property type="match status" value="1"/>
</dbReference>
<keyword evidence="3" id="KW-0804">Transcription</keyword>
<dbReference type="CDD" id="cd00090">
    <property type="entry name" value="HTH_ARSR"/>
    <property type="match status" value="1"/>
</dbReference>
<feature type="domain" description="HTH arsR-type" evidence="4">
    <location>
        <begin position="6"/>
        <end position="102"/>
    </location>
</feature>
<keyword evidence="1" id="KW-0805">Transcription regulation</keyword>
<dbReference type="PANTHER" id="PTHR33154">
    <property type="entry name" value="TRANSCRIPTIONAL REGULATOR, ARSR FAMILY"/>
    <property type="match status" value="1"/>
</dbReference>
<sequence length="119" mass="13070">MGASKIDNFTPAQIHLAMYAKALGHPARIAIVQYLAQHQGSLCGEIVNAIPLSQSTISQHLKELRNAGLIKGDVDGPSVHYSIDEKIWSRAKRALGYLFENCDPANTLNRFPEPKSMNV</sequence>